<dbReference type="InterPro" id="IPR015424">
    <property type="entry name" value="PyrdxlP-dep_Trfase"/>
</dbReference>
<sequence>MEKRIWLSPPHMGGTEMTYIQQAFESNWIAPVGTNVTAFEKQIAEFIGFGHVAALSSGTAALHLALVMLGVGKGDVVICQSLTFAASANPVVYQGGIPVFVDSEPHTWNICPDALEQAIKQCFNKGKKPKAIIIVHLYGMPARIGEILALCNYYDIPLIEDAAEALGSEYRGRKAGSFGTFGIFSFNGNKIITTSGGGVLWSADSEVINKAKFLAAQARDPAPHYEHSVIGYNYGLSNVSAGIGRGQMEVLKTRIAQRRAIYDFYQKALQNLPGLSFQNESAECFSNRWLTALSFDFQQSGISPEMLMAELESRNIESRHLWKPMHLQPVFRDALYFGGTVAEQLFQTGICLPSGSSLLPGDLEQVRDAIIEHFT</sequence>
<evidence type="ECO:0000256" key="10">
    <source>
        <dbReference type="PIRSR" id="PIRSR000390-1"/>
    </source>
</evidence>
<dbReference type="InterPro" id="IPR015422">
    <property type="entry name" value="PyrdxlP-dep_Trfase_small"/>
</dbReference>
<dbReference type="CDD" id="cd00616">
    <property type="entry name" value="AHBA_syn"/>
    <property type="match status" value="1"/>
</dbReference>
<keyword evidence="3 13" id="KW-0032">Aminotransferase</keyword>
<dbReference type="Proteomes" id="UP001139700">
    <property type="component" value="Unassembled WGS sequence"/>
</dbReference>
<evidence type="ECO:0000256" key="2">
    <source>
        <dbReference type="ARBA" id="ARBA00005125"/>
    </source>
</evidence>
<gene>
    <name evidence="13" type="ORF">LXM24_19710</name>
</gene>
<dbReference type="GO" id="GO:0030170">
    <property type="term" value="F:pyridoxal phosphate binding"/>
    <property type="evidence" value="ECO:0007669"/>
    <property type="project" value="TreeGrafter"/>
</dbReference>
<keyword evidence="4" id="KW-0808">Transferase</keyword>
<dbReference type="PIRSF" id="PIRSF000390">
    <property type="entry name" value="PLP_StrS"/>
    <property type="match status" value="1"/>
</dbReference>
<keyword evidence="14" id="KW-1185">Reference proteome</keyword>
<evidence type="ECO:0000256" key="1">
    <source>
        <dbReference type="ARBA" id="ARBA00001933"/>
    </source>
</evidence>
<dbReference type="Pfam" id="PF01041">
    <property type="entry name" value="DegT_DnrJ_EryC1"/>
    <property type="match status" value="1"/>
</dbReference>
<evidence type="ECO:0000313" key="13">
    <source>
        <dbReference type="EMBL" id="MCF0042339.1"/>
    </source>
</evidence>
<evidence type="ECO:0000256" key="9">
    <source>
        <dbReference type="ARBA" id="ARBA00074221"/>
    </source>
</evidence>
<evidence type="ECO:0000256" key="8">
    <source>
        <dbReference type="ARBA" id="ARBA00066317"/>
    </source>
</evidence>
<proteinExistence type="inferred from homology"/>
<dbReference type="PANTHER" id="PTHR30244">
    <property type="entry name" value="TRANSAMINASE"/>
    <property type="match status" value="1"/>
</dbReference>
<keyword evidence="5 11" id="KW-0663">Pyridoxal phosphate</keyword>
<protein>
    <recommendedName>
        <fullName evidence="9">GDP-perosamine synthase</fullName>
        <ecNumber evidence="8">2.6.1.102</ecNumber>
    </recommendedName>
</protein>
<evidence type="ECO:0000256" key="6">
    <source>
        <dbReference type="ARBA" id="ARBA00037999"/>
    </source>
</evidence>
<organism evidence="13 14">
    <name type="scientific">Dyadobacter fanqingshengii</name>
    <dbReference type="NCBI Taxonomy" id="2906443"/>
    <lineage>
        <taxon>Bacteria</taxon>
        <taxon>Pseudomonadati</taxon>
        <taxon>Bacteroidota</taxon>
        <taxon>Cytophagia</taxon>
        <taxon>Cytophagales</taxon>
        <taxon>Spirosomataceae</taxon>
        <taxon>Dyadobacter</taxon>
    </lineage>
</organism>
<accession>A0A9X1PBV0</accession>
<evidence type="ECO:0000256" key="12">
    <source>
        <dbReference type="RuleBase" id="RU004508"/>
    </source>
</evidence>
<evidence type="ECO:0000256" key="4">
    <source>
        <dbReference type="ARBA" id="ARBA00022679"/>
    </source>
</evidence>
<evidence type="ECO:0000256" key="7">
    <source>
        <dbReference type="ARBA" id="ARBA00051587"/>
    </source>
</evidence>
<comment type="catalytic activity">
    <reaction evidence="7">
        <text>GDP-alpha-D-perosamine + 2-oxoglutarate = GDP-4-dehydro-alpha-D-rhamnose + L-glutamate</text>
        <dbReference type="Rhea" id="RHEA:36779"/>
        <dbReference type="ChEBI" id="CHEBI:16810"/>
        <dbReference type="ChEBI" id="CHEBI:29985"/>
        <dbReference type="ChEBI" id="CHEBI:57964"/>
        <dbReference type="ChEBI" id="CHEBI:73996"/>
        <dbReference type="EC" id="2.6.1.102"/>
    </reaction>
</comment>
<comment type="similarity">
    <text evidence="6 12">Belongs to the DegT/DnrJ/EryC1 family.</text>
</comment>
<comment type="cofactor">
    <cofactor evidence="1">
        <name>pyridoxal 5'-phosphate</name>
        <dbReference type="ChEBI" id="CHEBI:597326"/>
    </cofactor>
</comment>
<dbReference type="SUPFAM" id="SSF53383">
    <property type="entry name" value="PLP-dependent transferases"/>
    <property type="match status" value="1"/>
</dbReference>
<dbReference type="FunFam" id="3.40.640.10:FF:000090">
    <property type="entry name" value="Pyridoxal phosphate-dependent aminotransferase"/>
    <property type="match status" value="1"/>
</dbReference>
<evidence type="ECO:0000313" key="14">
    <source>
        <dbReference type="Proteomes" id="UP001139700"/>
    </source>
</evidence>
<dbReference type="AlphaFoldDB" id="A0A9X1PBV0"/>
<dbReference type="EC" id="2.6.1.102" evidence="8"/>
<comment type="pathway">
    <text evidence="2">Bacterial outer membrane biogenesis; LPS O-antigen biosynthesis.</text>
</comment>
<dbReference type="PANTHER" id="PTHR30244:SF34">
    <property type="entry name" value="DTDP-4-AMINO-4,6-DIDEOXYGALACTOSE TRANSAMINASE"/>
    <property type="match status" value="1"/>
</dbReference>
<feature type="active site" description="Proton acceptor" evidence="10">
    <location>
        <position position="190"/>
    </location>
</feature>
<evidence type="ECO:0000256" key="3">
    <source>
        <dbReference type="ARBA" id="ARBA00022576"/>
    </source>
</evidence>
<dbReference type="RefSeq" id="WP_234615193.1">
    <property type="nucleotide sequence ID" value="NZ_CP098806.1"/>
</dbReference>
<dbReference type="Gene3D" id="3.40.640.10">
    <property type="entry name" value="Type I PLP-dependent aspartate aminotransferase-like (Major domain)"/>
    <property type="match status" value="1"/>
</dbReference>
<dbReference type="GO" id="GO:0102933">
    <property type="term" value="F:GDP-4-dehydro-6-deoxy-D-mannose-4-aminotransferase activity"/>
    <property type="evidence" value="ECO:0007669"/>
    <property type="project" value="UniProtKB-EC"/>
</dbReference>
<dbReference type="Gene3D" id="3.90.1150.10">
    <property type="entry name" value="Aspartate Aminotransferase, domain 1"/>
    <property type="match status" value="1"/>
</dbReference>
<dbReference type="InterPro" id="IPR015421">
    <property type="entry name" value="PyrdxlP-dep_Trfase_major"/>
</dbReference>
<evidence type="ECO:0000256" key="5">
    <source>
        <dbReference type="ARBA" id="ARBA00022898"/>
    </source>
</evidence>
<reference evidence="13" key="1">
    <citation type="submission" date="2021-12" db="EMBL/GenBank/DDBJ databases">
        <title>Novel species in genus Dyadobacter.</title>
        <authorList>
            <person name="Ma C."/>
        </authorList>
    </citation>
    <scope>NUCLEOTIDE SEQUENCE</scope>
    <source>
        <strain evidence="13">CY399</strain>
    </source>
</reference>
<dbReference type="InterPro" id="IPR000653">
    <property type="entry name" value="DegT/StrS_aminotransferase"/>
</dbReference>
<feature type="modified residue" description="N6-(pyridoxal phosphate)lysine" evidence="11">
    <location>
        <position position="190"/>
    </location>
</feature>
<name>A0A9X1PBV0_9BACT</name>
<evidence type="ECO:0000256" key="11">
    <source>
        <dbReference type="PIRSR" id="PIRSR000390-2"/>
    </source>
</evidence>
<comment type="caution">
    <text evidence="13">The sequence shown here is derived from an EMBL/GenBank/DDBJ whole genome shotgun (WGS) entry which is preliminary data.</text>
</comment>
<dbReference type="EMBL" id="JAJTTA010000003">
    <property type="protein sequence ID" value="MCF0042339.1"/>
    <property type="molecule type" value="Genomic_DNA"/>
</dbReference>
<dbReference type="GO" id="GO:0000271">
    <property type="term" value="P:polysaccharide biosynthetic process"/>
    <property type="evidence" value="ECO:0007669"/>
    <property type="project" value="TreeGrafter"/>
</dbReference>